<protein>
    <submittedName>
        <fullName evidence="1">Uncharacterized protein</fullName>
    </submittedName>
</protein>
<keyword evidence="2" id="KW-1185">Reference proteome</keyword>
<sequence length="409" mass="46923">MYFFRDHNLNVLNTSRQDLVHGMFIGLNKPTAAHSMAVSYHQDISYQDPFNTPIPNFKHFVISLDALGMLKFFDQSHRWRTYALGVSNKDKWYGDFKQEQPFPIIEEEEIEWKNKGSRVRSIEGEVQPFVVDFTGWKARPISISAAQDLLWSCDFEEATTIKGEKQLILHRHWLLQSREEDLLPGASLKAISERMAPYYTPLSKIWERFVFAYAPSVATPPPHASLPTSEEHHFPFLEYCVPRPEFITEFVYPEHDLPRLGPSYWDSLLPSDLLKSIVIEISSTPSPLSSVSIEERSYQVLNGFSPDFNVEEDCDFVVHQMETTVPGRKAPFPSPQYELALANWGAYCANGDELVSLPNDKGMCYDFSIFLSYQSIDLIWILSHLISMLIQATIVTHPHLRNPGALHHT</sequence>
<comment type="caution">
    <text evidence="1">The sequence shown here is derived from an EMBL/GenBank/DDBJ whole genome shotgun (WGS) entry which is preliminary data.</text>
</comment>
<accession>A0AA39MED7</accession>
<dbReference type="AlphaFoldDB" id="A0AA39MED7"/>
<dbReference type="Proteomes" id="UP001175226">
    <property type="component" value="Unassembled WGS sequence"/>
</dbReference>
<proteinExistence type="predicted"/>
<reference evidence="1" key="1">
    <citation type="submission" date="2023-06" db="EMBL/GenBank/DDBJ databases">
        <authorList>
            <consortium name="Lawrence Berkeley National Laboratory"/>
            <person name="Ahrendt S."/>
            <person name="Sahu N."/>
            <person name="Indic B."/>
            <person name="Wong-Bajracharya J."/>
            <person name="Merenyi Z."/>
            <person name="Ke H.-M."/>
            <person name="Monk M."/>
            <person name="Kocsube S."/>
            <person name="Drula E."/>
            <person name="Lipzen A."/>
            <person name="Balint B."/>
            <person name="Henrissat B."/>
            <person name="Andreopoulos B."/>
            <person name="Martin F.M."/>
            <person name="Harder C.B."/>
            <person name="Rigling D."/>
            <person name="Ford K.L."/>
            <person name="Foster G.D."/>
            <person name="Pangilinan J."/>
            <person name="Papanicolaou A."/>
            <person name="Barry K."/>
            <person name="LaButti K."/>
            <person name="Viragh M."/>
            <person name="Koriabine M."/>
            <person name="Yan M."/>
            <person name="Riley R."/>
            <person name="Champramary S."/>
            <person name="Plett K.L."/>
            <person name="Tsai I.J."/>
            <person name="Slot J."/>
            <person name="Sipos G."/>
            <person name="Plett J."/>
            <person name="Nagy L.G."/>
            <person name="Grigoriev I.V."/>
        </authorList>
    </citation>
    <scope>NUCLEOTIDE SEQUENCE</scope>
    <source>
        <strain evidence="1">FPL87.14</strain>
    </source>
</reference>
<evidence type="ECO:0000313" key="2">
    <source>
        <dbReference type="Proteomes" id="UP001175226"/>
    </source>
</evidence>
<gene>
    <name evidence="1" type="ORF">EV421DRAFT_1912612</name>
</gene>
<organism evidence="1 2">
    <name type="scientific">Armillaria borealis</name>
    <dbReference type="NCBI Taxonomy" id="47425"/>
    <lineage>
        <taxon>Eukaryota</taxon>
        <taxon>Fungi</taxon>
        <taxon>Dikarya</taxon>
        <taxon>Basidiomycota</taxon>
        <taxon>Agaricomycotina</taxon>
        <taxon>Agaricomycetes</taxon>
        <taxon>Agaricomycetidae</taxon>
        <taxon>Agaricales</taxon>
        <taxon>Marasmiineae</taxon>
        <taxon>Physalacriaceae</taxon>
        <taxon>Armillaria</taxon>
    </lineage>
</organism>
<evidence type="ECO:0000313" key="1">
    <source>
        <dbReference type="EMBL" id="KAK0430669.1"/>
    </source>
</evidence>
<dbReference type="EMBL" id="JAUEPT010000137">
    <property type="protein sequence ID" value="KAK0430669.1"/>
    <property type="molecule type" value="Genomic_DNA"/>
</dbReference>
<name>A0AA39MED7_9AGAR</name>